<dbReference type="Proteomes" id="UP000011996">
    <property type="component" value="Unassembled WGS sequence"/>
</dbReference>
<dbReference type="EMBL" id="ANOF01000139">
    <property type="protein sequence ID" value="EMI25123.1"/>
    <property type="molecule type" value="Genomic_DNA"/>
</dbReference>
<comment type="caution">
    <text evidence="1">The sequence shown here is derived from an EMBL/GenBank/DDBJ whole genome shotgun (WGS) entry which is preliminary data.</text>
</comment>
<dbReference type="STRING" id="1263868.RESH_04304"/>
<proteinExistence type="predicted"/>
<evidence type="ECO:0000313" key="1">
    <source>
        <dbReference type="EMBL" id="EMI25123.1"/>
    </source>
</evidence>
<organism evidence="1 2">
    <name type="scientific">Rhodopirellula europaea SH398</name>
    <dbReference type="NCBI Taxonomy" id="1263868"/>
    <lineage>
        <taxon>Bacteria</taxon>
        <taxon>Pseudomonadati</taxon>
        <taxon>Planctomycetota</taxon>
        <taxon>Planctomycetia</taxon>
        <taxon>Pirellulales</taxon>
        <taxon>Pirellulaceae</taxon>
        <taxon>Rhodopirellula</taxon>
    </lineage>
</organism>
<evidence type="ECO:0000313" key="2">
    <source>
        <dbReference type="Proteomes" id="UP000011996"/>
    </source>
</evidence>
<protein>
    <submittedName>
        <fullName evidence="1">Uncharacterized protein</fullName>
    </submittedName>
</protein>
<gene>
    <name evidence="1" type="ORF">RESH_04304</name>
</gene>
<accession>M5S0J1</accession>
<reference evidence="1 2" key="1">
    <citation type="journal article" date="2013" name="Mar. Genomics">
        <title>Expression of sulfatases in Rhodopirellula baltica and the diversity of sulfatases in the genus Rhodopirellula.</title>
        <authorList>
            <person name="Wegner C.E."/>
            <person name="Richter-Heitmann T."/>
            <person name="Klindworth A."/>
            <person name="Klockow C."/>
            <person name="Richter M."/>
            <person name="Achstetter T."/>
            <person name="Glockner F.O."/>
            <person name="Harder J."/>
        </authorList>
    </citation>
    <scope>NUCLEOTIDE SEQUENCE [LARGE SCALE GENOMIC DNA]</scope>
    <source>
        <strain evidence="1 2">SH398</strain>
    </source>
</reference>
<dbReference type="PATRIC" id="fig|1263868.3.peg.4668"/>
<name>M5S0J1_9BACT</name>
<sequence length="47" mass="5476">MLMRRGDLPPKKQNPLMTRWSLAAIARTIQRLLRTLGGEQNRLERGM</sequence>
<dbReference type="AlphaFoldDB" id="M5S0J1"/>